<dbReference type="KEGG" id="rbe:RBE_0491"/>
<sequence length="137" mass="15385">MSFENKLVIIVNKDIEIGVAMNAVAHSSLAAGALLGKPTCFLQPNIDASGNNWQISGMPYIILRGKSSEIKKAIHLMRKNLKLCIWHLQISMTGGTYLEQIENIAKKTEEEHVYYAAVLFGKWDTVSQITKKFSLYR</sequence>
<dbReference type="InterPro" id="IPR023476">
    <property type="entry name" value="Pep_tRNA_hydro_II_dom_sf"/>
</dbReference>
<dbReference type="Proteomes" id="UP000001951">
    <property type="component" value="Chromosome"/>
</dbReference>
<dbReference type="AlphaFoldDB" id="Q1RJ92"/>
<dbReference type="SUPFAM" id="SSF102462">
    <property type="entry name" value="Peptidyl-tRNA hydrolase II"/>
    <property type="match status" value="1"/>
</dbReference>
<dbReference type="eggNOG" id="COG4954">
    <property type="taxonomic scope" value="Bacteria"/>
</dbReference>
<dbReference type="InterPro" id="IPR018988">
    <property type="entry name" value="DUF2000"/>
</dbReference>
<evidence type="ECO:0008006" key="3">
    <source>
        <dbReference type="Google" id="ProtNLM"/>
    </source>
</evidence>
<dbReference type="HOGENOM" id="CLU_118614_1_0_5"/>
<dbReference type="EMBL" id="CP000087">
    <property type="protein sequence ID" value="ABE04572.1"/>
    <property type="molecule type" value="Genomic_DNA"/>
</dbReference>
<dbReference type="Pfam" id="PF09391">
    <property type="entry name" value="DUF2000"/>
    <property type="match status" value="1"/>
</dbReference>
<name>Q1RJ92_RICBR</name>
<dbReference type="PIRSF" id="PIRSF033736">
    <property type="entry name" value="UCP033763"/>
    <property type="match status" value="1"/>
</dbReference>
<protein>
    <recommendedName>
        <fullName evidence="3">DUF2000 domain-containing protein</fullName>
    </recommendedName>
</protein>
<gene>
    <name evidence="1" type="ordered locus">RBE_0491</name>
</gene>
<dbReference type="OrthoDB" id="21143at2"/>
<reference evidence="1 2" key="1">
    <citation type="journal article" date="2006" name="PLoS Genet.">
        <title>Genome sequence of Rickettsia bellii illuminates the role of amoebae in gene exchanges between intracellular pathogens.</title>
        <authorList>
            <person name="Ogata H."/>
            <person name="La Scola B."/>
            <person name="Audic S."/>
            <person name="Renesto P."/>
            <person name="Blanc G."/>
            <person name="Robert C."/>
            <person name="Fournier P.-E."/>
            <person name="Claverie J.-M."/>
            <person name="Raoult D."/>
        </authorList>
    </citation>
    <scope>NUCLEOTIDE SEQUENCE [LARGE SCALE GENOMIC DNA]</scope>
    <source>
        <strain evidence="1 2">RML369-C</strain>
    </source>
</reference>
<proteinExistence type="predicted"/>
<evidence type="ECO:0000313" key="2">
    <source>
        <dbReference type="Proteomes" id="UP000001951"/>
    </source>
</evidence>
<dbReference type="InterPro" id="IPR017021">
    <property type="entry name" value="UCP033763"/>
</dbReference>
<evidence type="ECO:0000313" key="1">
    <source>
        <dbReference type="EMBL" id="ABE04572.1"/>
    </source>
</evidence>
<dbReference type="Gene3D" id="3.40.1490.10">
    <property type="entry name" value="Bit1"/>
    <property type="match status" value="1"/>
</dbReference>
<organism evidence="1 2">
    <name type="scientific">Rickettsia bellii (strain RML369-C)</name>
    <dbReference type="NCBI Taxonomy" id="336407"/>
    <lineage>
        <taxon>Bacteria</taxon>
        <taxon>Pseudomonadati</taxon>
        <taxon>Pseudomonadota</taxon>
        <taxon>Alphaproteobacteria</taxon>
        <taxon>Rickettsiales</taxon>
        <taxon>Rickettsiaceae</taxon>
        <taxon>Rickettsieae</taxon>
        <taxon>Rickettsia</taxon>
        <taxon>belli group</taxon>
    </lineage>
</organism>
<accession>Q1RJ92</accession>
<dbReference type="RefSeq" id="WP_011477163.1">
    <property type="nucleotide sequence ID" value="NC_007940.1"/>
</dbReference>